<reference evidence="1 2" key="1">
    <citation type="submission" date="2021-01" db="EMBL/GenBank/DDBJ databases">
        <title>Genome sequence of Shewanella schlegeliana JCM 11561.</title>
        <authorList>
            <person name="Zhang H."/>
            <person name="Li C."/>
        </authorList>
    </citation>
    <scope>NUCLEOTIDE SEQUENCE [LARGE SCALE GENOMIC DNA]</scope>
    <source>
        <strain evidence="1 2">JCM 11561</strain>
    </source>
</reference>
<accession>A0ABS1SWU9</accession>
<gene>
    <name evidence="1" type="ORF">JMA39_06680</name>
</gene>
<evidence type="ECO:0000313" key="1">
    <source>
        <dbReference type="EMBL" id="MBL4912820.1"/>
    </source>
</evidence>
<protein>
    <submittedName>
        <fullName evidence="1">Uncharacterized protein</fullName>
    </submittedName>
</protein>
<name>A0ABS1SWU9_9GAMM</name>
<dbReference type="RefSeq" id="WP_202721055.1">
    <property type="nucleotide sequence ID" value="NZ_BPEX01000002.1"/>
</dbReference>
<dbReference type="Proteomes" id="UP000604898">
    <property type="component" value="Unassembled WGS sequence"/>
</dbReference>
<proteinExistence type="predicted"/>
<sequence length="99" mass="12142">MPYYNGRWHRYSEAERREYGRQQKEVLRKFWHQTWISKTGLKQEKNWTDSMIKSLLAGKEEKTGKITAYKRSTINRIEKTKRFTTLMTERVARQQKRTK</sequence>
<dbReference type="EMBL" id="JAESVD010000003">
    <property type="protein sequence ID" value="MBL4912820.1"/>
    <property type="molecule type" value="Genomic_DNA"/>
</dbReference>
<evidence type="ECO:0000313" key="2">
    <source>
        <dbReference type="Proteomes" id="UP000604898"/>
    </source>
</evidence>
<organism evidence="1 2">
    <name type="scientific">Shewanella schlegeliana</name>
    <dbReference type="NCBI Taxonomy" id="190308"/>
    <lineage>
        <taxon>Bacteria</taxon>
        <taxon>Pseudomonadati</taxon>
        <taxon>Pseudomonadota</taxon>
        <taxon>Gammaproteobacteria</taxon>
        <taxon>Alteromonadales</taxon>
        <taxon>Shewanellaceae</taxon>
        <taxon>Shewanella</taxon>
    </lineage>
</organism>
<keyword evidence="2" id="KW-1185">Reference proteome</keyword>
<comment type="caution">
    <text evidence="1">The sequence shown here is derived from an EMBL/GenBank/DDBJ whole genome shotgun (WGS) entry which is preliminary data.</text>
</comment>